<evidence type="ECO:0000313" key="3">
    <source>
        <dbReference type="Proteomes" id="UP000282985"/>
    </source>
</evidence>
<dbReference type="PANTHER" id="PTHR34585:SF22">
    <property type="entry name" value="HELIX-TURN-HELIX DOMAIN-CONTAINING PROTEIN"/>
    <property type="match status" value="1"/>
</dbReference>
<dbReference type="InterPro" id="IPR009061">
    <property type="entry name" value="DNA-bd_dom_put_sf"/>
</dbReference>
<dbReference type="Pfam" id="PF12728">
    <property type="entry name" value="HTH_17"/>
    <property type="match status" value="1"/>
</dbReference>
<evidence type="ECO:0000313" key="2">
    <source>
        <dbReference type="EMBL" id="RUT78969.1"/>
    </source>
</evidence>
<accession>A0A434AX25</accession>
<evidence type="ECO:0000259" key="1">
    <source>
        <dbReference type="Pfam" id="PF12728"/>
    </source>
</evidence>
<dbReference type="RefSeq" id="WP_127343025.1">
    <property type="nucleotide sequence ID" value="NZ_RJJX01000005.1"/>
</dbReference>
<keyword evidence="3" id="KW-1185">Reference proteome</keyword>
<proteinExistence type="predicted"/>
<dbReference type="SUPFAM" id="SSF46955">
    <property type="entry name" value="Putative DNA-binding domain"/>
    <property type="match status" value="1"/>
</dbReference>
<dbReference type="GO" id="GO:0003677">
    <property type="term" value="F:DNA binding"/>
    <property type="evidence" value="ECO:0007669"/>
    <property type="project" value="UniProtKB-KW"/>
</dbReference>
<dbReference type="PANTHER" id="PTHR34585">
    <property type="match status" value="1"/>
</dbReference>
<dbReference type="OrthoDB" id="769412at2"/>
<organism evidence="2 3">
    <name type="scientific">Ancylomarina longa</name>
    <dbReference type="NCBI Taxonomy" id="2487017"/>
    <lineage>
        <taxon>Bacteria</taxon>
        <taxon>Pseudomonadati</taxon>
        <taxon>Bacteroidota</taxon>
        <taxon>Bacteroidia</taxon>
        <taxon>Marinilabiliales</taxon>
        <taxon>Marinifilaceae</taxon>
        <taxon>Ancylomarina</taxon>
    </lineage>
</organism>
<gene>
    <name evidence="2" type="ORF">DLK05_05660</name>
</gene>
<protein>
    <submittedName>
        <fullName evidence="2">DNA-binding protein</fullName>
    </submittedName>
</protein>
<dbReference type="Proteomes" id="UP000282985">
    <property type="component" value="Unassembled WGS sequence"/>
</dbReference>
<dbReference type="EMBL" id="RJJX01000005">
    <property type="protein sequence ID" value="RUT78969.1"/>
    <property type="molecule type" value="Genomic_DNA"/>
</dbReference>
<reference evidence="2 3" key="1">
    <citation type="submission" date="2018-11" db="EMBL/GenBank/DDBJ databases">
        <title>Parancylomarina longa gen. nov., sp. nov., isolated from sediments of southern Okinawa.</title>
        <authorList>
            <person name="Fu T."/>
        </authorList>
    </citation>
    <scope>NUCLEOTIDE SEQUENCE [LARGE SCALE GENOMIC DNA]</scope>
    <source>
        <strain evidence="2 3">T3-2 S1-C</strain>
    </source>
</reference>
<feature type="domain" description="Helix-turn-helix" evidence="1">
    <location>
        <begin position="37"/>
        <end position="86"/>
    </location>
</feature>
<dbReference type="InterPro" id="IPR041657">
    <property type="entry name" value="HTH_17"/>
</dbReference>
<sequence length="96" mass="11229">MPTEIVTNDDLRKFKTELFQELKALLKEHYGHPSKKWLKSYEVRELLGISPGTLQNLRSNGTLPYTKIGGMMFYDYENIKKMLDENLIQKRFTSAS</sequence>
<dbReference type="AlphaFoldDB" id="A0A434AX25"/>
<name>A0A434AX25_9BACT</name>
<comment type="caution">
    <text evidence="2">The sequence shown here is derived from an EMBL/GenBank/DDBJ whole genome shotgun (WGS) entry which is preliminary data.</text>
</comment>
<keyword evidence="2" id="KW-0238">DNA-binding</keyword>